<dbReference type="Pfam" id="PF12770">
    <property type="entry name" value="CHAT"/>
    <property type="match status" value="1"/>
</dbReference>
<sequence length="1852" mass="202181">MAITFIIPGQEQLTRSSGAPLALPAGLTEGTIKHSVQVAVQRGGAAGEVSVSAEPGTDIVAIYVANGPVLLLHPESAQDLFLAQSSPPQRSGQSVANGVRVPAVLQWDGLANQNVTTSGATRGFIGKVFVGLIQIITSIGKDSAAHLTAALAVKKVDSQVDPGLYRLNAKVLNKLKGTQSVQTKDIVLGAKPMLVLLHGTFSNTQGTFGKLWAEHPAKVASLFQHYSGVYALEHPTLGASPIQNAMELASVLPDGAEVHLLSHSRGGLVGEVLARVCGDADLKLDDFSAQAPGADYQQQREDLQQLIGIARRKKLKVKRFVRVACPARGTLLASSRLDAYLSVFKWSMELIGLPVLPEMVGFLAEVAKSRTDPESIPGLAAQMPQSPLVQWLHAIEGPIAGQLRVIAGDMEGDSVVCWLKTLLSDTYFWTDNDLVVQTSSMYGGAPRNEVATFVLDRGSGVSHFSYFSNPRTAEAIVNGLVLDDPQGFRPIGPLSWEGRSASGDRGRASDKPMSDKPAVFILPGILGSNLKVDDRRIWVGPWLINGLDKLAYQEGMPDEVKPDGLVNMVYEDLAKFLGDSHQVIEFGYDWRLPLENEAVRLADAVQAALDARQTSGQPVRLLAHSMGGMLARTFLLERPLVWKRMMDHPRACLLMLGTPNGGSWAPMQVLSGDDSFGNGLAFAGAPFRANESRQLMANFPGFIQLQASLLDPVHNLADTKAWQALADRDRAWLEERSRWHRLPIQKDYYAWGVPTPSALKKAVSLREKLDKQDMTPYCNKMLLVVGHAQFTPDGYEIDPQNGFNYLDAQHGGDGRVTLRSALLPGVRTWTLDCAHGDLPKQKSAFKAFLSLLKTSRTTALKELSSSISRGTVEVAVEPTRYVRRRPAWGNIVAPPLSVDQMFGVVSEANDSRVNPELPSLAITVINCNLKFTRDPLIIGHYVSTDLTGSERVVDEMVGGLLADALKIGLYPLQPCSNQVFMNISINGENPLQLPRPEAAIVVGLGAEGKLRSSDLIQTVRQGVLAWAQRLVEQHYGVPVHFEIASALLGSGGTGMSPGQAAGLIAQGVREANKRLQQKSWPIVNHLHLTELYLDRATEAWRAVQVLGISRPNEYVVTPTIQRGTGWLRRPLEGGYRSTSYDFISAITEYDQNNQPLIAYTLDTKRARAEVRAHATQGALLRELVSSSSNQRTGNSNIGQILFKLLIPIEMDAYLSGSTEFQMELDSSTAGIPWELLDTVRERNTSTYDLKMPWSIRAKLLRKLRTQTFRTQVADATPEADVLIIGEPATDTTRYPRLPGARAEARAIAELFKATLDTDRVNELIAEDTDPCLKVNALAVTSALLERDWRIVHIAGHGEPPELEGALPKKAGAPEPKILDPRGVVLSNDIFLGPREMQGMRVVPELVFINCCHLAAADSADLQKLPHLCYDRARFAATVAEALIGIGVRCVIAAGWAVEDGPASEFATSFYTELLLGRRFIDAVAAAREAAWLNSPSSNTWAAYQCYGDPDWVFVKGSEDANQPEPITEQGLDSIASAQALIVALELAVDDSRYKKVDRGRVLDTIEYLEARFGQIWGEIGEVGEAFAQAWAEAGDTEKAIAWFEQAIGANDGSASLKASEQLGELRARMAWAKVTGAAENNGEQLVKVLSNARKETADAIEVLTRVYKVQPTLGRTSLCGAAYKRLAMIELLANDAQAEQKALEQMKAYYSEAEAQANTSDAELAYHPTLERIAAELFSSDSARIVDELENFQQRLNLLVKTNPDFENVVALILANLYQALADKKLEENLPMLLSELDNLHARVPAILKWSEVQSQAEFVLWRYARQAEKAESAAVQVLNKRLKEWVQPASK</sequence>
<feature type="domain" description="DUF7379" evidence="4">
    <location>
        <begin position="194"/>
        <end position="275"/>
    </location>
</feature>
<dbReference type="SUPFAM" id="SSF53474">
    <property type="entry name" value="alpha/beta-Hydrolases"/>
    <property type="match status" value="2"/>
</dbReference>
<dbReference type="EMBL" id="FOFJ01000081">
    <property type="protein sequence ID" value="SER72965.1"/>
    <property type="molecule type" value="Genomic_DNA"/>
</dbReference>
<dbReference type="Pfam" id="PF02450">
    <property type="entry name" value="LCAT"/>
    <property type="match status" value="1"/>
</dbReference>
<reference evidence="5 6" key="1">
    <citation type="submission" date="2016-10" db="EMBL/GenBank/DDBJ databases">
        <authorList>
            <person name="de Groot N.N."/>
        </authorList>
    </citation>
    <scope>NUCLEOTIDE SEQUENCE [LARGE SCALE GENOMIC DNA]</scope>
    <source>
        <strain evidence="5 6">DSM 378</strain>
    </source>
</reference>
<dbReference type="PANTHER" id="PTHR11440">
    <property type="entry name" value="LECITHIN-CHOLESTEROL ACYLTRANSFERASE-RELATED"/>
    <property type="match status" value="1"/>
</dbReference>
<dbReference type="InterPro" id="IPR029058">
    <property type="entry name" value="AB_hydrolase_fold"/>
</dbReference>
<dbReference type="GO" id="GO:0006629">
    <property type="term" value="P:lipid metabolic process"/>
    <property type="evidence" value="ECO:0007669"/>
    <property type="project" value="InterPro"/>
</dbReference>
<dbReference type="Proteomes" id="UP000199267">
    <property type="component" value="Unassembled WGS sequence"/>
</dbReference>
<feature type="coiled-coil region" evidence="1">
    <location>
        <begin position="1686"/>
        <end position="1716"/>
    </location>
</feature>
<organism evidence="5 6">
    <name type="scientific">Azotobacter beijerinckii</name>
    <dbReference type="NCBI Taxonomy" id="170623"/>
    <lineage>
        <taxon>Bacteria</taxon>
        <taxon>Pseudomonadati</taxon>
        <taxon>Pseudomonadota</taxon>
        <taxon>Gammaproteobacteria</taxon>
        <taxon>Pseudomonadales</taxon>
        <taxon>Pseudomonadaceae</taxon>
        <taxon>Azotobacter</taxon>
    </lineage>
</organism>
<dbReference type="GO" id="GO:0008374">
    <property type="term" value="F:O-acyltransferase activity"/>
    <property type="evidence" value="ECO:0007669"/>
    <property type="project" value="InterPro"/>
</dbReference>
<dbReference type="InterPro" id="IPR024983">
    <property type="entry name" value="CHAT_dom"/>
</dbReference>
<evidence type="ECO:0000313" key="6">
    <source>
        <dbReference type="Proteomes" id="UP000199267"/>
    </source>
</evidence>
<evidence type="ECO:0000256" key="1">
    <source>
        <dbReference type="SAM" id="Coils"/>
    </source>
</evidence>
<name>A0A1H9RK96_9GAMM</name>
<dbReference type="Pfam" id="PF24096">
    <property type="entry name" value="DUF7379"/>
    <property type="match status" value="1"/>
</dbReference>
<keyword evidence="1" id="KW-0175">Coiled coil</keyword>
<feature type="region of interest" description="Disordered" evidence="2">
    <location>
        <begin position="493"/>
        <end position="512"/>
    </location>
</feature>
<proteinExistence type="predicted"/>
<evidence type="ECO:0000256" key="2">
    <source>
        <dbReference type="SAM" id="MobiDB-lite"/>
    </source>
</evidence>
<dbReference type="RefSeq" id="WP_090625175.1">
    <property type="nucleotide sequence ID" value="NZ_FOFJ01000081.1"/>
</dbReference>
<dbReference type="Gene3D" id="3.40.50.1820">
    <property type="entry name" value="alpha/beta hydrolase"/>
    <property type="match status" value="2"/>
</dbReference>
<feature type="domain" description="CHAT" evidence="3">
    <location>
        <begin position="1198"/>
        <end position="1508"/>
    </location>
</feature>
<evidence type="ECO:0000259" key="3">
    <source>
        <dbReference type="Pfam" id="PF12770"/>
    </source>
</evidence>
<feature type="compositionally biased region" description="Basic and acidic residues" evidence="2">
    <location>
        <begin position="502"/>
        <end position="512"/>
    </location>
</feature>
<gene>
    <name evidence="5" type="ORF">SAMN04244573_04189</name>
</gene>
<protein>
    <submittedName>
        <fullName evidence="5">CHAT domain-containing protein</fullName>
    </submittedName>
</protein>
<evidence type="ECO:0000313" key="5">
    <source>
        <dbReference type="EMBL" id="SER72965.1"/>
    </source>
</evidence>
<accession>A0A1H9RK96</accession>
<dbReference type="InterPro" id="IPR055803">
    <property type="entry name" value="DUF7379"/>
</dbReference>
<evidence type="ECO:0000259" key="4">
    <source>
        <dbReference type="Pfam" id="PF24096"/>
    </source>
</evidence>
<dbReference type="InterPro" id="IPR003386">
    <property type="entry name" value="LACT/PDAT_acylTrfase"/>
</dbReference>